<dbReference type="GO" id="GO:0004521">
    <property type="term" value="F:RNA endonuclease activity"/>
    <property type="evidence" value="ECO:0007669"/>
    <property type="project" value="TreeGrafter"/>
</dbReference>
<dbReference type="EC" id="3.1.-.-" evidence="1"/>
<dbReference type="NCBIfam" id="TIGR04122">
    <property type="entry name" value="Xnuc_lig_assoc"/>
    <property type="match status" value="1"/>
</dbReference>
<dbReference type="PANTHER" id="PTHR11203">
    <property type="entry name" value="CLEAVAGE AND POLYADENYLATION SPECIFICITY FACTOR FAMILY MEMBER"/>
    <property type="match status" value="1"/>
</dbReference>
<proteinExistence type="predicted"/>
<dbReference type="InterPro" id="IPR036866">
    <property type="entry name" value="RibonucZ/Hydroxyglut_hydro"/>
</dbReference>
<name>A0A418WHD4_9PROT</name>
<evidence type="ECO:0000313" key="2">
    <source>
        <dbReference type="Proteomes" id="UP000284605"/>
    </source>
</evidence>
<keyword evidence="1" id="KW-0436">Ligase</keyword>
<organism evidence="1 2">
    <name type="scientific">Oleomonas cavernae</name>
    <dbReference type="NCBI Taxonomy" id="2320859"/>
    <lineage>
        <taxon>Bacteria</taxon>
        <taxon>Pseudomonadati</taxon>
        <taxon>Pseudomonadota</taxon>
        <taxon>Alphaproteobacteria</taxon>
        <taxon>Acetobacterales</taxon>
        <taxon>Acetobacteraceae</taxon>
        <taxon>Oleomonas</taxon>
    </lineage>
</organism>
<accession>A0A418WHD4</accession>
<gene>
    <name evidence="1" type="ORF">D3874_22835</name>
</gene>
<evidence type="ECO:0000313" key="1">
    <source>
        <dbReference type="EMBL" id="RJF89456.1"/>
    </source>
</evidence>
<protein>
    <submittedName>
        <fullName evidence="1">Ligase-associated DNA damage response exonuclease</fullName>
        <ecNumber evidence="1">3.1.-.-</ecNumber>
    </submittedName>
</protein>
<dbReference type="InterPro" id="IPR026360">
    <property type="entry name" value="Xnuc_lig_assoc"/>
</dbReference>
<sequence length="335" mass="36196">MSAPEKLLHPTDRGLYCPAGDFYIDPPRPVARAVITHGHGDHARPGHGAVLATVETAAIMVARYGAETIGKVETLAYGETQQIGAATVSLHPAGHVLGSAQVLIEGDGGRIVVSGDYKRRPDPTCAPFEPVACDVFVTEATFALPVFRHPPADSEIARLLHSVALFPERCHLVGAYALGKAQRVIALLRRAGWARPIYLHGALFALCELYERLGVPLGPLLPLPEKSKDTLKGEIVLCPPSALADRWSRRLPDPVTCLASGWMGVRARARQRGVELPLVISDHADWDELTGTLSELRPEQVWVTHGREEALVHWAGTQGISARALDLVGYDDDAE</sequence>
<dbReference type="AlphaFoldDB" id="A0A418WHD4"/>
<keyword evidence="1" id="KW-0269">Exonuclease</keyword>
<dbReference type="PANTHER" id="PTHR11203:SF49">
    <property type="entry name" value="BLL1145 PROTEIN"/>
    <property type="match status" value="1"/>
</dbReference>
<keyword evidence="1" id="KW-0378">Hydrolase</keyword>
<keyword evidence="1" id="KW-0540">Nuclease</keyword>
<reference evidence="1 2" key="1">
    <citation type="submission" date="2018-09" db="EMBL/GenBank/DDBJ databases">
        <authorList>
            <person name="Zhu H."/>
        </authorList>
    </citation>
    <scope>NUCLEOTIDE SEQUENCE [LARGE SCALE GENOMIC DNA]</scope>
    <source>
        <strain evidence="1 2">K1W22B-8</strain>
    </source>
</reference>
<comment type="caution">
    <text evidence="1">The sequence shown here is derived from an EMBL/GenBank/DDBJ whole genome shotgun (WGS) entry which is preliminary data.</text>
</comment>
<dbReference type="Proteomes" id="UP000284605">
    <property type="component" value="Unassembled WGS sequence"/>
</dbReference>
<dbReference type="GO" id="GO:0016874">
    <property type="term" value="F:ligase activity"/>
    <property type="evidence" value="ECO:0007669"/>
    <property type="project" value="UniProtKB-KW"/>
</dbReference>
<dbReference type="InterPro" id="IPR050698">
    <property type="entry name" value="MBL"/>
</dbReference>
<keyword evidence="2" id="KW-1185">Reference proteome</keyword>
<dbReference type="RefSeq" id="WP_119781350.1">
    <property type="nucleotide sequence ID" value="NZ_QYUK01000011.1"/>
</dbReference>
<dbReference type="OrthoDB" id="9803916at2"/>
<dbReference type="GO" id="GO:0004527">
    <property type="term" value="F:exonuclease activity"/>
    <property type="evidence" value="ECO:0007669"/>
    <property type="project" value="UniProtKB-KW"/>
</dbReference>
<dbReference type="Gene3D" id="3.60.15.10">
    <property type="entry name" value="Ribonuclease Z/Hydroxyacylglutathione hydrolase-like"/>
    <property type="match status" value="1"/>
</dbReference>
<dbReference type="SUPFAM" id="SSF56281">
    <property type="entry name" value="Metallo-hydrolase/oxidoreductase"/>
    <property type="match status" value="1"/>
</dbReference>
<dbReference type="EMBL" id="QYUK01000011">
    <property type="protein sequence ID" value="RJF89456.1"/>
    <property type="molecule type" value="Genomic_DNA"/>
</dbReference>